<evidence type="ECO:0000313" key="12">
    <source>
        <dbReference type="Proteomes" id="UP000287502"/>
    </source>
</evidence>
<evidence type="ECO:0000256" key="5">
    <source>
        <dbReference type="ARBA" id="ARBA00022927"/>
    </source>
</evidence>
<keyword evidence="4 9" id="KW-0812">Transmembrane</keyword>
<dbReference type="GO" id="GO:0006605">
    <property type="term" value="P:protein targeting"/>
    <property type="evidence" value="ECO:0007669"/>
    <property type="project" value="UniProtKB-UniRule"/>
</dbReference>
<proteinExistence type="inferred from homology"/>
<evidence type="ECO:0000256" key="9">
    <source>
        <dbReference type="HAMAP-Rule" id="MF_01464"/>
    </source>
</evidence>
<dbReference type="AlphaFoldDB" id="A0A410K1P7"/>
<dbReference type="InterPro" id="IPR048634">
    <property type="entry name" value="SecD_SecF_C"/>
</dbReference>
<feature type="transmembrane region" description="Helical" evidence="9">
    <location>
        <begin position="20"/>
        <end position="37"/>
    </location>
</feature>
<dbReference type="PANTHER" id="PTHR30081:SF8">
    <property type="entry name" value="PROTEIN TRANSLOCASE SUBUNIT SECF"/>
    <property type="match status" value="1"/>
</dbReference>
<evidence type="ECO:0000256" key="2">
    <source>
        <dbReference type="ARBA" id="ARBA00022448"/>
    </source>
</evidence>
<dbReference type="Pfam" id="PF07549">
    <property type="entry name" value="Sec_GG"/>
    <property type="match status" value="1"/>
</dbReference>
<protein>
    <recommendedName>
        <fullName evidence="9">Protein-export membrane protein SecF</fullName>
    </recommendedName>
</protein>
<dbReference type="Pfam" id="PF02355">
    <property type="entry name" value="SecD_SecF_C"/>
    <property type="match status" value="1"/>
</dbReference>
<dbReference type="InterPro" id="IPR022645">
    <property type="entry name" value="SecD/SecF_bac"/>
</dbReference>
<dbReference type="PANTHER" id="PTHR30081">
    <property type="entry name" value="PROTEIN-EXPORT MEMBRANE PROTEIN SEC"/>
    <property type="match status" value="1"/>
</dbReference>
<feature type="transmembrane region" description="Helical" evidence="9">
    <location>
        <begin position="139"/>
        <end position="156"/>
    </location>
</feature>
<reference evidence="11 12" key="1">
    <citation type="submission" date="2019-01" db="EMBL/GenBank/DDBJ databases">
        <title>Geovibrio thiophilus DSM 11263, complete genome.</title>
        <authorList>
            <person name="Spring S."/>
            <person name="Bunk B."/>
            <person name="Sproer C."/>
        </authorList>
    </citation>
    <scope>NUCLEOTIDE SEQUENCE [LARGE SCALE GENOMIC DNA]</scope>
    <source>
        <strain evidence="11 12">DSM 11263</strain>
    </source>
</reference>
<keyword evidence="6 9" id="KW-1133">Transmembrane helix</keyword>
<comment type="similarity">
    <text evidence="9">Belongs to the SecD/SecF family. SecF subfamily.</text>
</comment>
<dbReference type="SUPFAM" id="SSF82866">
    <property type="entry name" value="Multidrug efflux transporter AcrB transmembrane domain"/>
    <property type="match status" value="1"/>
</dbReference>
<evidence type="ECO:0000256" key="1">
    <source>
        <dbReference type="ARBA" id="ARBA00004651"/>
    </source>
</evidence>
<keyword evidence="7 9" id="KW-0811">Translocation</keyword>
<comment type="subunit">
    <text evidence="9">Forms a complex with SecD. Part of the essential Sec protein translocation apparatus which comprises SecA, SecYEG and auxiliary proteins SecDF. Other proteins may also be involved.</text>
</comment>
<dbReference type="PRINTS" id="PR01755">
    <property type="entry name" value="SECFTRNLCASE"/>
</dbReference>
<dbReference type="GO" id="GO:0005886">
    <property type="term" value="C:plasma membrane"/>
    <property type="evidence" value="ECO:0007669"/>
    <property type="project" value="UniProtKB-SubCell"/>
</dbReference>
<keyword evidence="8 9" id="KW-0472">Membrane</keyword>
<name>A0A410K1P7_9BACT</name>
<keyword evidence="12" id="KW-1185">Reference proteome</keyword>
<evidence type="ECO:0000256" key="7">
    <source>
        <dbReference type="ARBA" id="ARBA00023010"/>
    </source>
</evidence>
<dbReference type="RefSeq" id="WP_128467634.1">
    <property type="nucleotide sequence ID" value="NZ_CP035108.1"/>
</dbReference>
<feature type="transmembrane region" description="Helical" evidence="9">
    <location>
        <begin position="163"/>
        <end position="184"/>
    </location>
</feature>
<evidence type="ECO:0000256" key="6">
    <source>
        <dbReference type="ARBA" id="ARBA00022989"/>
    </source>
</evidence>
<dbReference type="InterPro" id="IPR022813">
    <property type="entry name" value="SecD/SecF_arch_bac"/>
</dbReference>
<evidence type="ECO:0000313" key="11">
    <source>
        <dbReference type="EMBL" id="QAR34329.1"/>
    </source>
</evidence>
<organism evidence="11 12">
    <name type="scientific">Geovibrio thiophilus</name>
    <dbReference type="NCBI Taxonomy" id="139438"/>
    <lineage>
        <taxon>Bacteria</taxon>
        <taxon>Pseudomonadati</taxon>
        <taxon>Deferribacterota</taxon>
        <taxon>Deferribacteres</taxon>
        <taxon>Deferribacterales</taxon>
        <taxon>Geovibrionaceae</taxon>
        <taxon>Geovibrio</taxon>
    </lineage>
</organism>
<feature type="transmembrane region" description="Helical" evidence="9">
    <location>
        <begin position="267"/>
        <end position="294"/>
    </location>
</feature>
<dbReference type="KEGG" id="gtl:EP073_13220"/>
<dbReference type="EMBL" id="CP035108">
    <property type="protein sequence ID" value="QAR34329.1"/>
    <property type="molecule type" value="Genomic_DNA"/>
</dbReference>
<feature type="domain" description="Protein export membrane protein SecD/SecF C-terminal" evidence="10">
    <location>
        <begin position="109"/>
        <end position="295"/>
    </location>
</feature>
<dbReference type="Proteomes" id="UP000287502">
    <property type="component" value="Chromosome"/>
</dbReference>
<dbReference type="NCBIfam" id="TIGR00966">
    <property type="entry name" value="transloc_SecF"/>
    <property type="match status" value="1"/>
</dbReference>
<feature type="transmembrane region" description="Helical" evidence="9">
    <location>
        <begin position="243"/>
        <end position="261"/>
    </location>
</feature>
<dbReference type="InterPro" id="IPR022646">
    <property type="entry name" value="SecD/SecF_CS"/>
</dbReference>
<sequence length="304" mass="33018">MFEIIKPGTKIDFLSYTKYYFTVSIILTVLCFGILLSKGFNYGIDFAGGTVIQAHFEKDPNLDEIRKAINSAGIGDAVIQNFGDGDDVLIRLEKLDKNLDVISKDIQNALVQAFDSEKVEIVRIEQVGPQVGEQLKTKALYAVFYALIGMLIYIALRFRLIYAVGAVAALAHDVIITLGVLSITGKEIDLTIVAAILTIVGYSINDTVIVFDRVRENLKAEGGSSLSVKDVLNRSLNETLTRTVITSGTTLFAVIALYFFGGEVINGFAFTLLIGIGFGTYSSVCVAAAIVYLLMAKKETKAIA</sequence>
<accession>A0A410K1P7</accession>
<evidence type="ECO:0000256" key="3">
    <source>
        <dbReference type="ARBA" id="ARBA00022475"/>
    </source>
</evidence>
<dbReference type="GO" id="GO:0015450">
    <property type="term" value="F:protein-transporting ATPase activity"/>
    <property type="evidence" value="ECO:0007669"/>
    <property type="project" value="InterPro"/>
</dbReference>
<dbReference type="GO" id="GO:0043952">
    <property type="term" value="P:protein transport by the Sec complex"/>
    <property type="evidence" value="ECO:0007669"/>
    <property type="project" value="UniProtKB-UniRule"/>
</dbReference>
<dbReference type="OrthoDB" id="9774769at2"/>
<keyword evidence="2 9" id="KW-0813">Transport</keyword>
<dbReference type="GO" id="GO:0065002">
    <property type="term" value="P:intracellular protein transmembrane transport"/>
    <property type="evidence" value="ECO:0007669"/>
    <property type="project" value="UniProtKB-UniRule"/>
</dbReference>
<evidence type="ECO:0000256" key="8">
    <source>
        <dbReference type="ARBA" id="ARBA00023136"/>
    </source>
</evidence>
<comment type="subcellular location">
    <subcellularLocation>
        <location evidence="1 9">Cell membrane</location>
        <topology evidence="1 9">Multi-pass membrane protein</topology>
    </subcellularLocation>
</comment>
<dbReference type="Gene3D" id="1.20.1640.10">
    <property type="entry name" value="Multidrug efflux transporter AcrB transmembrane domain"/>
    <property type="match status" value="1"/>
</dbReference>
<evidence type="ECO:0000259" key="10">
    <source>
        <dbReference type="Pfam" id="PF02355"/>
    </source>
</evidence>
<keyword evidence="5 9" id="KW-0653">Protein transport</keyword>
<keyword evidence="3 9" id="KW-1003">Cell membrane</keyword>
<dbReference type="NCBIfam" id="TIGR00916">
    <property type="entry name" value="2A0604s01"/>
    <property type="match status" value="1"/>
</dbReference>
<comment type="function">
    <text evidence="9">Part of the Sec protein translocase complex. Interacts with the SecYEG preprotein conducting channel. SecDF uses the proton motive force (PMF) to complete protein translocation after the ATP-dependent function of SecA.</text>
</comment>
<gene>
    <name evidence="9 11" type="primary">secF</name>
    <name evidence="11" type="ORF">EP073_13220</name>
</gene>
<dbReference type="HAMAP" id="MF_01464_B">
    <property type="entry name" value="SecF_B"/>
    <property type="match status" value="1"/>
</dbReference>
<evidence type="ECO:0000256" key="4">
    <source>
        <dbReference type="ARBA" id="ARBA00022692"/>
    </source>
</evidence>
<feature type="transmembrane region" description="Helical" evidence="9">
    <location>
        <begin position="190"/>
        <end position="211"/>
    </location>
</feature>
<dbReference type="InterPro" id="IPR055344">
    <property type="entry name" value="SecD_SecF_C_bact"/>
</dbReference>
<dbReference type="InterPro" id="IPR005665">
    <property type="entry name" value="SecF_bac"/>
</dbReference>